<dbReference type="SUPFAM" id="SSF48371">
    <property type="entry name" value="ARM repeat"/>
    <property type="match status" value="1"/>
</dbReference>
<dbReference type="SMART" id="SM00028">
    <property type="entry name" value="TPR"/>
    <property type="match status" value="3"/>
</dbReference>
<dbReference type="Proteomes" id="UP000887566">
    <property type="component" value="Unplaced"/>
</dbReference>
<feature type="compositionally biased region" description="Basic and acidic residues" evidence="3">
    <location>
        <begin position="512"/>
        <end position="538"/>
    </location>
</feature>
<comment type="subcellular location">
    <subcellularLocation>
        <location evidence="1">Cytoplasm</location>
    </subcellularLocation>
</comment>
<evidence type="ECO:0000256" key="1">
    <source>
        <dbReference type="ARBA" id="ARBA00004496"/>
    </source>
</evidence>
<evidence type="ECO:0000256" key="3">
    <source>
        <dbReference type="SAM" id="MobiDB-lite"/>
    </source>
</evidence>
<feature type="region of interest" description="Disordered" evidence="3">
    <location>
        <begin position="501"/>
        <end position="538"/>
    </location>
</feature>
<protein>
    <submittedName>
        <fullName evidence="5">Protein unc-45 homolog B</fullName>
    </submittedName>
</protein>
<evidence type="ECO:0000313" key="4">
    <source>
        <dbReference type="Proteomes" id="UP000887566"/>
    </source>
</evidence>
<evidence type="ECO:0000313" key="5">
    <source>
        <dbReference type="WBParaSite" id="PSAMB.scaffold201size66231.g3486.t1"/>
    </source>
</evidence>
<dbReference type="Gene3D" id="1.25.10.10">
    <property type="entry name" value="Leucine-rich Repeat Variant"/>
    <property type="match status" value="1"/>
</dbReference>
<dbReference type="InterPro" id="IPR019734">
    <property type="entry name" value="TPR_rpt"/>
</dbReference>
<dbReference type="Gene3D" id="1.25.40.10">
    <property type="entry name" value="Tetratricopeptide repeat domain"/>
    <property type="match status" value="1"/>
</dbReference>
<keyword evidence="2" id="KW-0963">Cytoplasm</keyword>
<dbReference type="AlphaFoldDB" id="A0A914VHH0"/>
<keyword evidence="4" id="KW-1185">Reference proteome</keyword>
<dbReference type="PANTHER" id="PTHR45994:SF1">
    <property type="entry name" value="FI21225P1"/>
    <property type="match status" value="1"/>
</dbReference>
<reference evidence="5" key="1">
    <citation type="submission" date="2022-11" db="UniProtKB">
        <authorList>
            <consortium name="WormBaseParasite"/>
        </authorList>
    </citation>
    <scope>IDENTIFICATION</scope>
</reference>
<dbReference type="InterPro" id="IPR016024">
    <property type="entry name" value="ARM-type_fold"/>
</dbReference>
<dbReference type="InterPro" id="IPR011989">
    <property type="entry name" value="ARM-like"/>
</dbReference>
<proteinExistence type="predicted"/>
<dbReference type="PANTHER" id="PTHR45994">
    <property type="entry name" value="FI21225P1"/>
    <property type="match status" value="1"/>
</dbReference>
<organism evidence="4 5">
    <name type="scientific">Plectus sambesii</name>
    <dbReference type="NCBI Taxonomy" id="2011161"/>
    <lineage>
        <taxon>Eukaryota</taxon>
        <taxon>Metazoa</taxon>
        <taxon>Ecdysozoa</taxon>
        <taxon>Nematoda</taxon>
        <taxon>Chromadorea</taxon>
        <taxon>Plectida</taxon>
        <taxon>Plectina</taxon>
        <taxon>Plectoidea</taxon>
        <taxon>Plectidae</taxon>
        <taxon>Plectus</taxon>
    </lineage>
</organism>
<name>A0A914VHH0_9BILA</name>
<dbReference type="WBParaSite" id="PSAMB.scaffold201size66231.g3486.t1">
    <property type="protein sequence ID" value="PSAMB.scaffold201size66231.g3486.t1"/>
    <property type="gene ID" value="PSAMB.scaffold201size66231.g3486"/>
</dbReference>
<dbReference type="InterPro" id="IPR011990">
    <property type="entry name" value="TPR-like_helical_dom_sf"/>
</dbReference>
<dbReference type="GO" id="GO:0051879">
    <property type="term" value="F:Hsp90 protein binding"/>
    <property type="evidence" value="ECO:0007669"/>
    <property type="project" value="TreeGrafter"/>
</dbReference>
<dbReference type="SUPFAM" id="SSF48452">
    <property type="entry name" value="TPR-like"/>
    <property type="match status" value="1"/>
</dbReference>
<sequence length="538" mass="58815">MSPGPMAANGATVHSAEKLRDEGNAAFKSGDMAKAAERYTAGLAAASDDAQLKATLHRNRAMVRLRLSDAVGSEADCTAALEFDRADPKALYRRALAREELGNVGEAFSDAKLALRFEPKDKNITQLLQRLAKANIAKQEQAHSTDNRVREMDKLAFAEGDPEQRARAINNLLVLARESQSGAQRVWADGAVVPKLLGIIRNDSSQENVIAAVRALDELAKDSGATAACVAVSKTESKNSRELLARCLFAFSTKPENRGRVIKEGGAKLALELCKTAAPEGQIKAGHALARLGSNADPAIAFPGQRAYEVVKPLVDLLHPDIDGMPNYDALLTLTNLASMSDSVRKRILKGNAISKIEEYWFMTEHAELRDAAAELLLNLLYCEDFLKMTVEPGTDRLKLWVLYAGEPDERLALASSAGFVILTEDNAAASTRILDEISTWPELFKELCMAEHPEVQRRCLMAIANMVESDEKVAARIMQTEVFRVLIAITKLKHKAREGAQEQAQRALSAAEKHGLIAPTDREAYERKTTMSTIKED</sequence>
<evidence type="ECO:0000256" key="2">
    <source>
        <dbReference type="ARBA" id="ARBA00022490"/>
    </source>
</evidence>
<accession>A0A914VHH0</accession>
<dbReference type="GO" id="GO:0005737">
    <property type="term" value="C:cytoplasm"/>
    <property type="evidence" value="ECO:0007669"/>
    <property type="project" value="UniProtKB-SubCell"/>
</dbReference>